<reference evidence="3" key="1">
    <citation type="submission" date="2020-05" db="EMBL/GenBank/DDBJ databases">
        <authorList>
            <person name="Zhu T."/>
            <person name="Keshari N."/>
            <person name="Lu X."/>
        </authorList>
    </citation>
    <scope>NUCLEOTIDE SEQUENCE</scope>
    <source>
        <strain evidence="3">NK1-12</strain>
    </source>
</reference>
<feature type="transmembrane region" description="Helical" evidence="2">
    <location>
        <begin position="90"/>
        <end position="109"/>
    </location>
</feature>
<evidence type="ECO:0000256" key="1">
    <source>
        <dbReference type="SAM" id="MobiDB-lite"/>
    </source>
</evidence>
<feature type="transmembrane region" description="Helical" evidence="2">
    <location>
        <begin position="149"/>
        <end position="167"/>
    </location>
</feature>
<dbReference type="Pfam" id="PF00805">
    <property type="entry name" value="Pentapeptide"/>
    <property type="match status" value="1"/>
</dbReference>
<evidence type="ECO:0000256" key="2">
    <source>
        <dbReference type="SAM" id="Phobius"/>
    </source>
</evidence>
<organism evidence="3">
    <name type="scientific">Leptolyngbya sp. NK1-12</name>
    <dbReference type="NCBI Taxonomy" id="2547451"/>
    <lineage>
        <taxon>Bacteria</taxon>
        <taxon>Bacillati</taxon>
        <taxon>Cyanobacteriota</taxon>
        <taxon>Cyanophyceae</taxon>
        <taxon>Leptolyngbyales</taxon>
        <taxon>Leptolyngbyaceae</taxon>
        <taxon>Leptolyngbya group</taxon>
        <taxon>Leptolyngbya</taxon>
    </lineage>
</organism>
<dbReference type="SUPFAM" id="SSF141571">
    <property type="entry name" value="Pentapeptide repeat-like"/>
    <property type="match status" value="1"/>
</dbReference>
<dbReference type="RefSeq" id="WP_316430102.1">
    <property type="nucleotide sequence ID" value="NZ_CP053586.1"/>
</dbReference>
<feature type="transmembrane region" description="Helical" evidence="2">
    <location>
        <begin position="187"/>
        <end position="209"/>
    </location>
</feature>
<dbReference type="Gene3D" id="2.160.20.80">
    <property type="entry name" value="E3 ubiquitin-protein ligase SopA"/>
    <property type="match status" value="1"/>
</dbReference>
<proteinExistence type="predicted"/>
<gene>
    <name evidence="3" type="ORF">HJG54_16720</name>
</gene>
<keyword evidence="2" id="KW-0472">Membrane</keyword>
<sequence>MTPDPRFPASPDDSTSGNPAQLRRSAANSISADANGAKSSSMDTSSSTRMPVQPVERSVSPAQLSPQDDFAASSSVQPYAPRLAPQRQPLPVTLLILLALVLMLVGLTVDNFWMGLAGAGVAMLLSLQILWVTGSRAINELLSVQERRIIVSILGVTLAGIGLLRLSGWGNRFLPWYQNLNWEAIGALGEVFGAVGQILIAILAVYIAWRQYVISKDLTIQQNIITQQQTIDSYFQGISELVLDEEGLLEDWPQERAVAEGRTAAILSSIDASGKAKVLRFLSRSRLLTPLKRDRRLGRAILDGTGGYAEDRNYGVRVIDLGVMLAGTDLSGTDLRWTDLSDINLIRANLRNCDLVKTNFARTILCEASLAGSDMMGTRLFYGPVATASPRTRADIPDYTTGAHTGAVIEGADLTGVQRLSEEQRYYCCAWGGSATRATIPGGCDGIPNLLER</sequence>
<dbReference type="AlphaFoldDB" id="A0AA96WLA8"/>
<keyword evidence="2" id="KW-0812">Transmembrane</keyword>
<dbReference type="EMBL" id="CP053586">
    <property type="protein sequence ID" value="WNZ24336.1"/>
    <property type="molecule type" value="Genomic_DNA"/>
</dbReference>
<feature type="compositionally biased region" description="Low complexity" evidence="1">
    <location>
        <begin position="39"/>
        <end position="48"/>
    </location>
</feature>
<dbReference type="InterPro" id="IPR001646">
    <property type="entry name" value="5peptide_repeat"/>
</dbReference>
<accession>A0AA96WLA8</accession>
<evidence type="ECO:0000313" key="3">
    <source>
        <dbReference type="EMBL" id="WNZ24336.1"/>
    </source>
</evidence>
<feature type="region of interest" description="Disordered" evidence="1">
    <location>
        <begin position="1"/>
        <end position="72"/>
    </location>
</feature>
<feature type="transmembrane region" description="Helical" evidence="2">
    <location>
        <begin position="115"/>
        <end position="137"/>
    </location>
</feature>
<protein>
    <submittedName>
        <fullName evidence="3">Pentapeptide repeat-containing protein</fullName>
    </submittedName>
</protein>
<name>A0AA96WLA8_9CYAN</name>
<feature type="compositionally biased region" description="Polar residues" evidence="1">
    <location>
        <begin position="60"/>
        <end position="72"/>
    </location>
</feature>
<keyword evidence="2" id="KW-1133">Transmembrane helix</keyword>